<proteinExistence type="predicted"/>
<name>A0A9D4MTL9_DREPO</name>
<accession>A0A9D4MTL9</accession>
<organism evidence="1 2">
    <name type="scientific">Dreissena polymorpha</name>
    <name type="common">Zebra mussel</name>
    <name type="synonym">Mytilus polymorpha</name>
    <dbReference type="NCBI Taxonomy" id="45954"/>
    <lineage>
        <taxon>Eukaryota</taxon>
        <taxon>Metazoa</taxon>
        <taxon>Spiralia</taxon>
        <taxon>Lophotrochozoa</taxon>
        <taxon>Mollusca</taxon>
        <taxon>Bivalvia</taxon>
        <taxon>Autobranchia</taxon>
        <taxon>Heteroconchia</taxon>
        <taxon>Euheterodonta</taxon>
        <taxon>Imparidentia</taxon>
        <taxon>Neoheterodontei</taxon>
        <taxon>Myida</taxon>
        <taxon>Dreissenoidea</taxon>
        <taxon>Dreissenidae</taxon>
        <taxon>Dreissena</taxon>
    </lineage>
</organism>
<gene>
    <name evidence="1" type="ORF">DPMN_007415</name>
</gene>
<sequence>MFNLLFCVGVMDVTEPPAWWVWGCAESRFHNMHLHPCTKIGAKQGRGRYQLSHTWDSTLTSLTPTINGVNVSQQ</sequence>
<dbReference type="Proteomes" id="UP000828390">
    <property type="component" value="Unassembled WGS sequence"/>
</dbReference>
<keyword evidence="2" id="KW-1185">Reference proteome</keyword>
<dbReference type="EMBL" id="JAIWYP010000001">
    <property type="protein sequence ID" value="KAH3883458.1"/>
    <property type="molecule type" value="Genomic_DNA"/>
</dbReference>
<evidence type="ECO:0000313" key="2">
    <source>
        <dbReference type="Proteomes" id="UP000828390"/>
    </source>
</evidence>
<evidence type="ECO:0000313" key="1">
    <source>
        <dbReference type="EMBL" id="KAH3883458.1"/>
    </source>
</evidence>
<dbReference type="AlphaFoldDB" id="A0A9D4MTL9"/>
<protein>
    <submittedName>
        <fullName evidence="1">Uncharacterized protein</fullName>
    </submittedName>
</protein>
<reference evidence="1" key="1">
    <citation type="journal article" date="2019" name="bioRxiv">
        <title>The Genome of the Zebra Mussel, Dreissena polymorpha: A Resource for Invasive Species Research.</title>
        <authorList>
            <person name="McCartney M.A."/>
            <person name="Auch B."/>
            <person name="Kono T."/>
            <person name="Mallez S."/>
            <person name="Zhang Y."/>
            <person name="Obille A."/>
            <person name="Becker A."/>
            <person name="Abrahante J.E."/>
            <person name="Garbe J."/>
            <person name="Badalamenti J.P."/>
            <person name="Herman A."/>
            <person name="Mangelson H."/>
            <person name="Liachko I."/>
            <person name="Sullivan S."/>
            <person name="Sone E.D."/>
            <person name="Koren S."/>
            <person name="Silverstein K.A.T."/>
            <person name="Beckman K.B."/>
            <person name="Gohl D.M."/>
        </authorList>
    </citation>
    <scope>NUCLEOTIDE SEQUENCE</scope>
    <source>
        <strain evidence="1">Duluth1</strain>
        <tissue evidence="1">Whole animal</tissue>
    </source>
</reference>
<reference evidence="1" key="2">
    <citation type="submission" date="2020-11" db="EMBL/GenBank/DDBJ databases">
        <authorList>
            <person name="McCartney M.A."/>
            <person name="Auch B."/>
            <person name="Kono T."/>
            <person name="Mallez S."/>
            <person name="Becker A."/>
            <person name="Gohl D.M."/>
            <person name="Silverstein K.A.T."/>
            <person name="Koren S."/>
            <person name="Bechman K.B."/>
            <person name="Herman A."/>
            <person name="Abrahante J.E."/>
            <person name="Garbe J."/>
        </authorList>
    </citation>
    <scope>NUCLEOTIDE SEQUENCE</scope>
    <source>
        <strain evidence="1">Duluth1</strain>
        <tissue evidence="1">Whole animal</tissue>
    </source>
</reference>
<comment type="caution">
    <text evidence="1">The sequence shown here is derived from an EMBL/GenBank/DDBJ whole genome shotgun (WGS) entry which is preliminary data.</text>
</comment>